<evidence type="ECO:0000256" key="5">
    <source>
        <dbReference type="ARBA" id="ARBA00022777"/>
    </source>
</evidence>
<dbReference type="InterPro" id="IPR051131">
    <property type="entry name" value="NEK_Ser/Thr_kinase_NIMA"/>
</dbReference>
<dbReference type="PANTHER" id="PTHR44899">
    <property type="entry name" value="CAMK FAMILY PROTEIN KINASE"/>
    <property type="match status" value="1"/>
</dbReference>
<dbReference type="PROSITE" id="PS50011">
    <property type="entry name" value="PROTEIN_KINASE_DOM"/>
    <property type="match status" value="1"/>
</dbReference>
<feature type="domain" description="Protein kinase" evidence="11">
    <location>
        <begin position="40"/>
        <end position="306"/>
    </location>
</feature>
<dbReference type="Pfam" id="PF00069">
    <property type="entry name" value="Pkinase"/>
    <property type="match status" value="1"/>
</dbReference>
<protein>
    <recommendedName>
        <fullName evidence="1">non-specific serine/threonine protein kinase</fullName>
        <ecNumber evidence="1">2.7.11.1</ecNumber>
    </recommendedName>
</protein>
<organism evidence="12 13">
    <name type="scientific">Prymnesium parvum</name>
    <name type="common">Toxic golden alga</name>
    <dbReference type="NCBI Taxonomy" id="97485"/>
    <lineage>
        <taxon>Eukaryota</taxon>
        <taxon>Haptista</taxon>
        <taxon>Haptophyta</taxon>
        <taxon>Prymnesiophyceae</taxon>
        <taxon>Prymnesiales</taxon>
        <taxon>Prymnesiaceae</taxon>
        <taxon>Prymnesium</taxon>
    </lineage>
</organism>
<keyword evidence="3" id="KW-0808">Transferase</keyword>
<evidence type="ECO:0000313" key="13">
    <source>
        <dbReference type="Proteomes" id="UP001515480"/>
    </source>
</evidence>
<gene>
    <name evidence="12" type="ORF">AB1Y20_022785</name>
</gene>
<accession>A0AB34JEQ2</accession>
<feature type="compositionally biased region" description="Basic and acidic residues" evidence="10">
    <location>
        <begin position="541"/>
        <end position="550"/>
    </location>
</feature>
<dbReference type="EC" id="2.7.11.1" evidence="1"/>
<evidence type="ECO:0000256" key="1">
    <source>
        <dbReference type="ARBA" id="ARBA00012513"/>
    </source>
</evidence>
<keyword evidence="2" id="KW-0723">Serine/threonine-protein kinase</keyword>
<evidence type="ECO:0000256" key="8">
    <source>
        <dbReference type="ARBA" id="ARBA00048679"/>
    </source>
</evidence>
<dbReference type="EMBL" id="JBGBPQ010000009">
    <property type="protein sequence ID" value="KAL1519256.1"/>
    <property type="molecule type" value="Genomic_DNA"/>
</dbReference>
<feature type="compositionally biased region" description="Polar residues" evidence="10">
    <location>
        <begin position="358"/>
        <end position="396"/>
    </location>
</feature>
<keyword evidence="4 9" id="KW-0547">Nucleotide-binding</keyword>
<dbReference type="InterPro" id="IPR011009">
    <property type="entry name" value="Kinase-like_dom_sf"/>
</dbReference>
<dbReference type="InterPro" id="IPR000719">
    <property type="entry name" value="Prot_kinase_dom"/>
</dbReference>
<dbReference type="InterPro" id="IPR008271">
    <property type="entry name" value="Ser/Thr_kinase_AS"/>
</dbReference>
<evidence type="ECO:0000256" key="9">
    <source>
        <dbReference type="PROSITE-ProRule" id="PRU10141"/>
    </source>
</evidence>
<evidence type="ECO:0000256" key="3">
    <source>
        <dbReference type="ARBA" id="ARBA00022679"/>
    </source>
</evidence>
<feature type="compositionally biased region" description="Pro residues" evidence="10">
    <location>
        <begin position="401"/>
        <end position="411"/>
    </location>
</feature>
<dbReference type="AlphaFoldDB" id="A0AB34JEQ2"/>
<comment type="caution">
    <text evidence="12">The sequence shown here is derived from an EMBL/GenBank/DDBJ whole genome shotgun (WGS) entry which is preliminary data.</text>
</comment>
<name>A0AB34JEQ2_PRYPA</name>
<sequence length="649" mass="69131">MRTVLEGEAEASPPASDRQVEKLDNAITFPLDYNGFSSAFKIVKDLGRGRYGEVMLCEHVASGKQFALKRTKFGGGSQPDAQKVEVEAEALGRLRHESVIRHYAAFKHHDPLHGLVFCIVMELADQGDFAALLAQRWAEATDAAVAWLPEEDVLGWFAQLASGLAHIHSKRVLHRDLKPENVFVCSDGLLKIGDFGISRLMTRTSELAKTVVGSPVYLSPEIINGSPYSYKSDVWSLGVMLYRICSNKYPFDATNLAQLALKITSGSFSPLSPKYSPQLHHLVASMLQIEHEHRPTAQEIVLNPLVQTRPPVAPRGGSDSSRASRIPVPRRPSPSPSPAASSRALDAVFQPPPVTISPRLSSGSFESASTTMSPDTPSTGANSKQWPPPRQSSTGVRSPLAPSPAAKPPRSPALHTRLNCSPVSGEAAVPSLYSQRSSSRAASPGGRLRQASSRSQHSERGATASARSAPTSRSLPSSARSVCSSPGQPSRKGSPRAGSPRAGSPRAGSPRGLPRVASKRSATPPLAKSASREAPPVPPLHAERRAEAKPIDPFLGRLAQAECNDELRSSRALSASSTSSDLGGPVGTSPVVVRRRSSAPAFERRRAPPRMGEDPRLSQLKEAPAGSIAANVAPVDEECISSTAGVCFQ</sequence>
<feature type="compositionally biased region" description="Low complexity" evidence="10">
    <location>
        <begin position="430"/>
        <end position="449"/>
    </location>
</feature>
<evidence type="ECO:0000256" key="7">
    <source>
        <dbReference type="ARBA" id="ARBA00047899"/>
    </source>
</evidence>
<comment type="catalytic activity">
    <reaction evidence="7">
        <text>L-threonyl-[protein] + ATP = O-phospho-L-threonyl-[protein] + ADP + H(+)</text>
        <dbReference type="Rhea" id="RHEA:46608"/>
        <dbReference type="Rhea" id="RHEA-COMP:11060"/>
        <dbReference type="Rhea" id="RHEA-COMP:11605"/>
        <dbReference type="ChEBI" id="CHEBI:15378"/>
        <dbReference type="ChEBI" id="CHEBI:30013"/>
        <dbReference type="ChEBI" id="CHEBI:30616"/>
        <dbReference type="ChEBI" id="CHEBI:61977"/>
        <dbReference type="ChEBI" id="CHEBI:456216"/>
        <dbReference type="EC" id="2.7.11.1"/>
    </reaction>
</comment>
<dbReference type="Proteomes" id="UP001515480">
    <property type="component" value="Unassembled WGS sequence"/>
</dbReference>
<evidence type="ECO:0000256" key="10">
    <source>
        <dbReference type="SAM" id="MobiDB-lite"/>
    </source>
</evidence>
<feature type="compositionally biased region" description="Low complexity" evidence="10">
    <location>
        <begin position="462"/>
        <end position="486"/>
    </location>
</feature>
<reference evidence="12 13" key="1">
    <citation type="journal article" date="2024" name="Science">
        <title>Giant polyketide synthase enzymes in the biosynthesis of giant marine polyether toxins.</title>
        <authorList>
            <person name="Fallon T.R."/>
            <person name="Shende V.V."/>
            <person name="Wierzbicki I.H."/>
            <person name="Pendleton A.L."/>
            <person name="Watervoot N.F."/>
            <person name="Auber R.P."/>
            <person name="Gonzalez D.J."/>
            <person name="Wisecaver J.H."/>
            <person name="Moore B.S."/>
        </authorList>
    </citation>
    <scope>NUCLEOTIDE SEQUENCE [LARGE SCALE GENOMIC DNA]</scope>
    <source>
        <strain evidence="12 13">12B1</strain>
    </source>
</reference>
<feature type="compositionally biased region" description="Basic and acidic residues" evidence="10">
    <location>
        <begin position="602"/>
        <end position="616"/>
    </location>
</feature>
<dbReference type="SUPFAM" id="SSF56112">
    <property type="entry name" value="Protein kinase-like (PK-like)"/>
    <property type="match status" value="1"/>
</dbReference>
<dbReference type="PANTHER" id="PTHR44899:SF6">
    <property type="entry name" value="SERINE_THREONINE PROTEIN KINASE"/>
    <property type="match status" value="1"/>
</dbReference>
<comment type="catalytic activity">
    <reaction evidence="8">
        <text>L-seryl-[protein] + ATP = O-phospho-L-seryl-[protein] + ADP + H(+)</text>
        <dbReference type="Rhea" id="RHEA:17989"/>
        <dbReference type="Rhea" id="RHEA-COMP:9863"/>
        <dbReference type="Rhea" id="RHEA-COMP:11604"/>
        <dbReference type="ChEBI" id="CHEBI:15378"/>
        <dbReference type="ChEBI" id="CHEBI:29999"/>
        <dbReference type="ChEBI" id="CHEBI:30616"/>
        <dbReference type="ChEBI" id="CHEBI:83421"/>
        <dbReference type="ChEBI" id="CHEBI:456216"/>
        <dbReference type="EC" id="2.7.11.1"/>
    </reaction>
</comment>
<dbReference type="InterPro" id="IPR017441">
    <property type="entry name" value="Protein_kinase_ATP_BS"/>
</dbReference>
<feature type="region of interest" description="Disordered" evidence="10">
    <location>
        <begin position="300"/>
        <end position="553"/>
    </location>
</feature>
<dbReference type="Gene3D" id="1.10.510.10">
    <property type="entry name" value="Transferase(Phosphotransferase) domain 1"/>
    <property type="match status" value="1"/>
</dbReference>
<keyword evidence="5" id="KW-0418">Kinase</keyword>
<dbReference type="PROSITE" id="PS00107">
    <property type="entry name" value="PROTEIN_KINASE_ATP"/>
    <property type="match status" value="1"/>
</dbReference>
<dbReference type="PROSITE" id="PS00108">
    <property type="entry name" value="PROTEIN_KINASE_ST"/>
    <property type="match status" value="1"/>
</dbReference>
<evidence type="ECO:0000259" key="11">
    <source>
        <dbReference type="PROSITE" id="PS50011"/>
    </source>
</evidence>
<feature type="binding site" evidence="9">
    <location>
        <position position="69"/>
    </location>
    <ligand>
        <name>ATP</name>
        <dbReference type="ChEBI" id="CHEBI:30616"/>
    </ligand>
</feature>
<feature type="region of interest" description="Disordered" evidence="10">
    <location>
        <begin position="565"/>
        <end position="622"/>
    </location>
</feature>
<keyword evidence="6 9" id="KW-0067">ATP-binding</keyword>
<evidence type="ECO:0000256" key="6">
    <source>
        <dbReference type="ARBA" id="ARBA00022840"/>
    </source>
</evidence>
<feature type="compositionally biased region" description="Low complexity" evidence="10">
    <location>
        <begin position="570"/>
        <end position="580"/>
    </location>
</feature>
<evidence type="ECO:0000256" key="2">
    <source>
        <dbReference type="ARBA" id="ARBA00022527"/>
    </source>
</evidence>
<dbReference type="GO" id="GO:0005524">
    <property type="term" value="F:ATP binding"/>
    <property type="evidence" value="ECO:0007669"/>
    <property type="project" value="UniProtKB-UniRule"/>
</dbReference>
<evidence type="ECO:0000313" key="12">
    <source>
        <dbReference type="EMBL" id="KAL1519256.1"/>
    </source>
</evidence>
<proteinExistence type="predicted"/>
<dbReference type="SMART" id="SM00220">
    <property type="entry name" value="S_TKc"/>
    <property type="match status" value="1"/>
</dbReference>
<keyword evidence="13" id="KW-1185">Reference proteome</keyword>
<evidence type="ECO:0000256" key="4">
    <source>
        <dbReference type="ARBA" id="ARBA00022741"/>
    </source>
</evidence>
<dbReference type="GO" id="GO:0004674">
    <property type="term" value="F:protein serine/threonine kinase activity"/>
    <property type="evidence" value="ECO:0007669"/>
    <property type="project" value="UniProtKB-KW"/>
</dbReference>